<evidence type="ECO:0000313" key="6">
    <source>
        <dbReference type="EMBL" id="KAK6941582.1"/>
    </source>
</evidence>
<dbReference type="InterPro" id="IPR000504">
    <property type="entry name" value="RRM_dom"/>
</dbReference>
<dbReference type="Pfam" id="PF00076">
    <property type="entry name" value="RRM_1"/>
    <property type="match status" value="1"/>
</dbReference>
<evidence type="ECO:0000313" key="7">
    <source>
        <dbReference type="Proteomes" id="UP001370490"/>
    </source>
</evidence>
<evidence type="ECO:0000256" key="3">
    <source>
        <dbReference type="SAM" id="Coils"/>
    </source>
</evidence>
<protein>
    <submittedName>
        <fullName evidence="6">RNA recognition motif domain</fullName>
    </submittedName>
</protein>
<dbReference type="GO" id="GO:0005739">
    <property type="term" value="C:mitochondrion"/>
    <property type="evidence" value="ECO:0007669"/>
    <property type="project" value="TreeGrafter"/>
</dbReference>
<accession>A0AAN8ZL88</accession>
<evidence type="ECO:0000256" key="2">
    <source>
        <dbReference type="PROSITE-ProRule" id="PRU00176"/>
    </source>
</evidence>
<evidence type="ECO:0000256" key="4">
    <source>
        <dbReference type="SAM" id="MobiDB-lite"/>
    </source>
</evidence>
<dbReference type="Gene3D" id="3.30.70.330">
    <property type="match status" value="1"/>
</dbReference>
<gene>
    <name evidence="6" type="ORF">RJ641_026959</name>
</gene>
<dbReference type="PANTHER" id="PTHR48024">
    <property type="entry name" value="GEO13361P1-RELATED"/>
    <property type="match status" value="1"/>
</dbReference>
<feature type="domain" description="RRM" evidence="5">
    <location>
        <begin position="7"/>
        <end position="84"/>
    </location>
</feature>
<feature type="compositionally biased region" description="Basic and acidic residues" evidence="4">
    <location>
        <begin position="103"/>
        <end position="213"/>
    </location>
</feature>
<name>A0AAN8ZL88_9MAGN</name>
<dbReference type="CDD" id="cd00590">
    <property type="entry name" value="RRM_SF"/>
    <property type="match status" value="1"/>
</dbReference>
<dbReference type="SUPFAM" id="SSF54928">
    <property type="entry name" value="RNA-binding domain, RBD"/>
    <property type="match status" value="1"/>
</dbReference>
<dbReference type="PROSITE" id="PS50102">
    <property type="entry name" value="RRM"/>
    <property type="match status" value="1"/>
</dbReference>
<dbReference type="GO" id="GO:0005634">
    <property type="term" value="C:nucleus"/>
    <property type="evidence" value="ECO:0007669"/>
    <property type="project" value="TreeGrafter"/>
</dbReference>
<feature type="coiled-coil region" evidence="3">
    <location>
        <begin position="239"/>
        <end position="271"/>
    </location>
</feature>
<dbReference type="GO" id="GO:0003723">
    <property type="term" value="F:RNA binding"/>
    <property type="evidence" value="ECO:0007669"/>
    <property type="project" value="UniProtKB-UniRule"/>
</dbReference>
<keyword evidence="1 2" id="KW-0694">RNA-binding</keyword>
<dbReference type="PANTHER" id="PTHR48024:SF56">
    <property type="entry name" value="HETEROGENEOUS NUCLEAR RIBONUCLEOPROTEIN A0"/>
    <property type="match status" value="1"/>
</dbReference>
<keyword evidence="3" id="KW-0175">Coiled coil</keyword>
<feature type="region of interest" description="Disordered" evidence="4">
    <location>
        <begin position="87"/>
        <end position="239"/>
    </location>
</feature>
<dbReference type="InterPro" id="IPR050886">
    <property type="entry name" value="RNA-binding_reg"/>
</dbReference>
<comment type="caution">
    <text evidence="6">The sequence shown here is derived from an EMBL/GenBank/DDBJ whole genome shotgun (WGS) entry which is preliminary data.</text>
</comment>
<dbReference type="InterPro" id="IPR035979">
    <property type="entry name" value="RBD_domain_sf"/>
</dbReference>
<dbReference type="SMART" id="SM00360">
    <property type="entry name" value="RRM"/>
    <property type="match status" value="1"/>
</dbReference>
<evidence type="ECO:0000256" key="1">
    <source>
        <dbReference type="ARBA" id="ARBA00022884"/>
    </source>
</evidence>
<keyword evidence="7" id="KW-1185">Reference proteome</keyword>
<sequence length="329" mass="38849">MTIDDEKSVYVGGLPYDATEEKIRDAFQFYGSVVAVKIINDRRVGGKCYGFVTFRNPRSAYNAIREMNGKTIGGRVIKVNEVNIRGGRPNFGHESVRRIGNRGMDRERARDRERDYDHDRDRHQDHVRDNSWDRDQERNREYEHEWDHDRARDRSLERDQDQDRDMAEFEQERSRIMDLEQEREVDMDQRYDLEMDRANDHHKSVEKDVEQKSRRNRSHSPSNDRRAREISSNSSEDYIGQSKEILEEAIHRHEELQKEKLEDAVAAAKKLSSQRKMHLTKLCKSYLQVQTYAEKLKSSEQEFESLMVTAKTEVDMGDLPGEGYDQSTI</sequence>
<dbReference type="EMBL" id="JBAMMX010000004">
    <property type="protein sequence ID" value="KAK6941582.1"/>
    <property type="molecule type" value="Genomic_DNA"/>
</dbReference>
<organism evidence="6 7">
    <name type="scientific">Dillenia turbinata</name>
    <dbReference type="NCBI Taxonomy" id="194707"/>
    <lineage>
        <taxon>Eukaryota</taxon>
        <taxon>Viridiplantae</taxon>
        <taxon>Streptophyta</taxon>
        <taxon>Embryophyta</taxon>
        <taxon>Tracheophyta</taxon>
        <taxon>Spermatophyta</taxon>
        <taxon>Magnoliopsida</taxon>
        <taxon>eudicotyledons</taxon>
        <taxon>Gunneridae</taxon>
        <taxon>Pentapetalae</taxon>
        <taxon>Dilleniales</taxon>
        <taxon>Dilleniaceae</taxon>
        <taxon>Dillenia</taxon>
    </lineage>
</organism>
<dbReference type="InterPro" id="IPR012677">
    <property type="entry name" value="Nucleotide-bd_a/b_plait_sf"/>
</dbReference>
<dbReference type="Proteomes" id="UP001370490">
    <property type="component" value="Unassembled WGS sequence"/>
</dbReference>
<dbReference type="AlphaFoldDB" id="A0AAN8ZL88"/>
<reference evidence="6 7" key="1">
    <citation type="submission" date="2023-12" db="EMBL/GenBank/DDBJ databases">
        <title>A high-quality genome assembly for Dillenia turbinata (Dilleniales).</title>
        <authorList>
            <person name="Chanderbali A."/>
        </authorList>
    </citation>
    <scope>NUCLEOTIDE SEQUENCE [LARGE SCALE GENOMIC DNA]</scope>
    <source>
        <strain evidence="6">LSX21</strain>
        <tissue evidence="6">Leaf</tissue>
    </source>
</reference>
<evidence type="ECO:0000259" key="5">
    <source>
        <dbReference type="PROSITE" id="PS50102"/>
    </source>
</evidence>
<proteinExistence type="predicted"/>